<dbReference type="InterPro" id="IPR013658">
    <property type="entry name" value="SGL"/>
</dbReference>
<dbReference type="Proteomes" id="UP001183585">
    <property type="component" value="Unassembled WGS sequence"/>
</dbReference>
<keyword evidence="2 5" id="KW-0378">Hydrolase</keyword>
<dbReference type="GO" id="GO:0016787">
    <property type="term" value="F:hydrolase activity"/>
    <property type="evidence" value="ECO:0007669"/>
    <property type="project" value="UniProtKB-KW"/>
</dbReference>
<comment type="caution">
    <text evidence="5">The sequence shown here is derived from an EMBL/GenBank/DDBJ whole genome shotgun (WGS) entry which is preliminary data.</text>
</comment>
<dbReference type="Pfam" id="PF08450">
    <property type="entry name" value="SGL"/>
    <property type="match status" value="1"/>
</dbReference>
<dbReference type="RefSeq" id="WP_274993439.1">
    <property type="nucleotide sequence ID" value="NZ_JAJQQP010000004.1"/>
</dbReference>
<feature type="signal peptide" evidence="3">
    <location>
        <begin position="1"/>
        <end position="37"/>
    </location>
</feature>
<comment type="similarity">
    <text evidence="1">Belongs to the SMP-30/CGR1 family.</text>
</comment>
<evidence type="ECO:0000313" key="6">
    <source>
        <dbReference type="Proteomes" id="UP001183585"/>
    </source>
</evidence>
<protein>
    <submittedName>
        <fullName evidence="5">Lactonase</fullName>
        <ecNumber evidence="5">3.1.1.-</ecNumber>
    </submittedName>
</protein>
<dbReference type="EMBL" id="JAVDYE010000001">
    <property type="protein sequence ID" value="MDR7382284.1"/>
    <property type="molecule type" value="Genomic_DNA"/>
</dbReference>
<evidence type="ECO:0000259" key="4">
    <source>
        <dbReference type="Pfam" id="PF08450"/>
    </source>
</evidence>
<dbReference type="InterPro" id="IPR051262">
    <property type="entry name" value="SMP-30/CGR1_Lactonase"/>
</dbReference>
<dbReference type="PANTHER" id="PTHR47572">
    <property type="entry name" value="LIPOPROTEIN-RELATED"/>
    <property type="match status" value="1"/>
</dbReference>
<accession>A0ABU2CLS3</accession>
<dbReference type="InterPro" id="IPR011042">
    <property type="entry name" value="6-blade_b-propeller_TolB-like"/>
</dbReference>
<evidence type="ECO:0000313" key="5">
    <source>
        <dbReference type="EMBL" id="MDR7382284.1"/>
    </source>
</evidence>
<dbReference type="PANTHER" id="PTHR47572:SF4">
    <property type="entry name" value="LACTONASE DRP35"/>
    <property type="match status" value="1"/>
</dbReference>
<dbReference type="SUPFAM" id="SSF63829">
    <property type="entry name" value="Calcium-dependent phosphotriesterase"/>
    <property type="match status" value="1"/>
</dbReference>
<proteinExistence type="inferred from homology"/>
<organism evidence="5 6">
    <name type="scientific">Promicromonospora iranensis</name>
    <dbReference type="NCBI Taxonomy" id="1105144"/>
    <lineage>
        <taxon>Bacteria</taxon>
        <taxon>Bacillati</taxon>
        <taxon>Actinomycetota</taxon>
        <taxon>Actinomycetes</taxon>
        <taxon>Micrococcales</taxon>
        <taxon>Promicromonosporaceae</taxon>
        <taxon>Promicromonospora</taxon>
    </lineage>
</organism>
<gene>
    <name evidence="5" type="ORF">J2S48_001799</name>
</gene>
<evidence type="ECO:0000256" key="3">
    <source>
        <dbReference type="SAM" id="SignalP"/>
    </source>
</evidence>
<feature type="domain" description="SMP-30/Gluconolactonase/LRE-like region" evidence="4">
    <location>
        <begin position="71"/>
        <end position="304"/>
    </location>
</feature>
<dbReference type="PROSITE" id="PS51257">
    <property type="entry name" value="PROKAR_LIPOPROTEIN"/>
    <property type="match status" value="1"/>
</dbReference>
<reference evidence="5 6" key="1">
    <citation type="submission" date="2023-07" db="EMBL/GenBank/DDBJ databases">
        <title>Sequencing the genomes of 1000 actinobacteria strains.</title>
        <authorList>
            <person name="Klenk H.-P."/>
        </authorList>
    </citation>
    <scope>NUCLEOTIDE SEQUENCE [LARGE SCALE GENOMIC DNA]</scope>
    <source>
        <strain evidence="5 6">DSM 45554</strain>
    </source>
</reference>
<dbReference type="EC" id="3.1.1.-" evidence="5"/>
<keyword evidence="6" id="KW-1185">Reference proteome</keyword>
<sequence length="349" mass="36381">MTARRTAGPRSLASRALPVLTVVGLLAGCAAPGPADAAAGGRHPGPAPERTATRLVQVTSVHEATGMTLLEGPTFGPDGKLFVVDVTAPAGEPKVLRVDVDTRRVTPVHTNEHSAYTSAQFSPHDGRLYLTDFASGGIDSITADGDDPRTFFAGDVDGKPMRPDDVAFDEAGNLFVTDTTGYADPSWEAQGRVVRIDAETAEASVLARDLPAPNGISFTPDFTGLWVSHNTGNRVDHLGLDEDRTEVTTAYPAIWFSGGRSQVDSTAVDAAGNVYQGVHGQAKVFVHSPTGELLTTVSLPPRATGLTSATNLAIRPGTTDAYLTVSGPAGGFVYEFEALADGIRQSNGG</sequence>
<evidence type="ECO:0000256" key="1">
    <source>
        <dbReference type="ARBA" id="ARBA00008853"/>
    </source>
</evidence>
<dbReference type="Gene3D" id="2.120.10.30">
    <property type="entry name" value="TolB, C-terminal domain"/>
    <property type="match status" value="1"/>
</dbReference>
<feature type="chain" id="PRO_5047140002" evidence="3">
    <location>
        <begin position="38"/>
        <end position="349"/>
    </location>
</feature>
<keyword evidence="3" id="KW-0732">Signal</keyword>
<name>A0ABU2CLS3_9MICO</name>
<evidence type="ECO:0000256" key="2">
    <source>
        <dbReference type="ARBA" id="ARBA00022801"/>
    </source>
</evidence>